<evidence type="ECO:0000259" key="2">
    <source>
        <dbReference type="Pfam" id="PF13649"/>
    </source>
</evidence>
<comment type="caution">
    <text evidence="3">The sequence shown here is derived from an EMBL/GenBank/DDBJ whole genome shotgun (WGS) entry which is preliminary data.</text>
</comment>
<dbReference type="AlphaFoldDB" id="M1YYM5"/>
<proteinExistence type="predicted"/>
<dbReference type="GO" id="GO:0016740">
    <property type="term" value="F:transferase activity"/>
    <property type="evidence" value="ECO:0007669"/>
    <property type="project" value="UniProtKB-KW"/>
</dbReference>
<evidence type="ECO:0000313" key="3">
    <source>
        <dbReference type="EMBL" id="CCQ90361.1"/>
    </source>
</evidence>
<dbReference type="CDD" id="cd02440">
    <property type="entry name" value="AdoMet_MTases"/>
    <property type="match status" value="1"/>
</dbReference>
<dbReference type="InterPro" id="IPR041698">
    <property type="entry name" value="Methyltransf_25"/>
</dbReference>
<dbReference type="OrthoDB" id="9797819at2"/>
<dbReference type="Pfam" id="PF13649">
    <property type="entry name" value="Methyltransf_25"/>
    <property type="match status" value="1"/>
</dbReference>
<dbReference type="InterPro" id="IPR029063">
    <property type="entry name" value="SAM-dependent_MTases_sf"/>
</dbReference>
<protein>
    <submittedName>
        <fullName evidence="3">Glycosyl transferase family 2</fullName>
    </submittedName>
</protein>
<evidence type="ECO:0000313" key="4">
    <source>
        <dbReference type="Proteomes" id="UP000011704"/>
    </source>
</evidence>
<dbReference type="InParanoid" id="M1YYM5"/>
<keyword evidence="3" id="KW-0808">Transferase</keyword>
<dbReference type="Gene3D" id="3.90.550.10">
    <property type="entry name" value="Spore Coat Polysaccharide Biosynthesis Protein SpsA, Chain A"/>
    <property type="match status" value="1"/>
</dbReference>
<dbReference type="PANTHER" id="PTHR48090">
    <property type="entry name" value="UNDECAPRENYL-PHOSPHATE 4-DEOXY-4-FORMAMIDO-L-ARABINOSE TRANSFERASE-RELATED"/>
    <property type="match status" value="1"/>
</dbReference>
<dbReference type="HOGENOM" id="CLU_529683_0_0_0"/>
<dbReference type="InterPro" id="IPR029044">
    <property type="entry name" value="Nucleotide-diphossugar_trans"/>
</dbReference>
<sequence length="512" mass="58846">MDVVDALRERERARMHYWDRKDYFIPHRLQWRAHMARHLFHLLPGESILDLGCGDGRWTREIADLHNHKHPVTAATFNPDYFDNLNADQPENVEPVLMNEFPGPLAGRKFDTVVAWHMLPNPNYGAFLHEARKLLKPGGRFLLFEPNPWNPYSQLRRFFTRLIPFIKLRDEGPRFNRIEMMSILSEIGFTGIRILPYDFLFPPLPKALLWPVQNLSLILENMPYVRNFAGELYLNGQNPAPEGWMRPYVPLTEHVSLKGRVSVVVPCHNEEANLKPLVANLTGYFDDYIKEIVLVDDNSTDRTAEVGEALHAEDPRVRVLKRTPPNGVGRALRDGLADAKGDYVLLMDCDFQHILPELTGLFDAVANGADVAIGSRFSRDSVLLNYAFTKIIANRAFHLFARLLFRKYLRDLTNNLKLMKREVAQNLQLEAHDFAANAETGLQPLLLGYKVEEVPISWINRSVDMGFSSFNLHKTGPNYLKVFLRLFWRQWRGKAITLPVESSSPQHPAPNK</sequence>
<reference evidence="3 4" key="1">
    <citation type="journal article" date="2013" name="Front. Microbiol.">
        <title>The genome of Nitrospina gracilis illuminates the metabolism and evolution of the major marine nitrite oxidizer.</title>
        <authorList>
            <person name="Luecker S."/>
            <person name="Nowka B."/>
            <person name="Rattei T."/>
            <person name="Spieck E."/>
            <person name="and Daims H."/>
        </authorList>
    </citation>
    <scope>NUCLEOTIDE SEQUENCE [LARGE SCALE GENOMIC DNA]</scope>
    <source>
        <strain evidence="3 4">3/211</strain>
    </source>
</reference>
<dbReference type="Proteomes" id="UP000011704">
    <property type="component" value="Unassembled WGS sequence"/>
</dbReference>
<dbReference type="Pfam" id="PF00535">
    <property type="entry name" value="Glycos_transf_2"/>
    <property type="match status" value="1"/>
</dbReference>
<organism evidence="3 4">
    <name type="scientific">Nitrospina gracilis (strain 3/211)</name>
    <dbReference type="NCBI Taxonomy" id="1266370"/>
    <lineage>
        <taxon>Bacteria</taxon>
        <taxon>Pseudomonadati</taxon>
        <taxon>Nitrospinota/Tectimicrobiota group</taxon>
        <taxon>Nitrospinota</taxon>
        <taxon>Nitrospinia</taxon>
        <taxon>Nitrospinales</taxon>
        <taxon>Nitrospinaceae</taxon>
        <taxon>Nitrospina</taxon>
    </lineage>
</organism>
<dbReference type="SUPFAM" id="SSF53335">
    <property type="entry name" value="S-adenosyl-L-methionine-dependent methyltransferases"/>
    <property type="match status" value="1"/>
</dbReference>
<keyword evidence="4" id="KW-1185">Reference proteome</keyword>
<dbReference type="InterPro" id="IPR050256">
    <property type="entry name" value="Glycosyltransferase_2"/>
</dbReference>
<dbReference type="EMBL" id="CAQJ01000031">
    <property type="protein sequence ID" value="CCQ90361.1"/>
    <property type="molecule type" value="Genomic_DNA"/>
</dbReference>
<accession>M1YYM5</accession>
<evidence type="ECO:0000259" key="1">
    <source>
        <dbReference type="Pfam" id="PF00535"/>
    </source>
</evidence>
<feature type="domain" description="Glycosyltransferase 2-like" evidence="1">
    <location>
        <begin position="262"/>
        <end position="425"/>
    </location>
</feature>
<dbReference type="InterPro" id="IPR001173">
    <property type="entry name" value="Glyco_trans_2-like"/>
</dbReference>
<dbReference type="SUPFAM" id="SSF53448">
    <property type="entry name" value="Nucleotide-diphospho-sugar transferases"/>
    <property type="match status" value="1"/>
</dbReference>
<dbReference type="RefSeq" id="WP_005007749.1">
    <property type="nucleotide sequence ID" value="NZ_HG422173.1"/>
</dbReference>
<dbReference type="STRING" id="1266370.NITGR_280077"/>
<feature type="domain" description="Methyltransferase" evidence="2">
    <location>
        <begin position="48"/>
        <end position="139"/>
    </location>
</feature>
<gene>
    <name evidence="3" type="ORF">NITGR_280077</name>
</gene>
<dbReference type="Gene3D" id="3.40.50.150">
    <property type="entry name" value="Vaccinia Virus protein VP39"/>
    <property type="match status" value="1"/>
</dbReference>
<name>M1YYM5_NITG3</name>
<dbReference type="PANTHER" id="PTHR48090:SF7">
    <property type="entry name" value="RFBJ PROTEIN"/>
    <property type="match status" value="1"/>
</dbReference>
<dbReference type="CDD" id="cd04179">
    <property type="entry name" value="DPM_DPG-synthase_like"/>
    <property type="match status" value="1"/>
</dbReference>